<dbReference type="AlphaFoldDB" id="A0A0E9XBS5"/>
<evidence type="ECO:0000313" key="1">
    <source>
        <dbReference type="EMBL" id="JAH99876.1"/>
    </source>
</evidence>
<dbReference type="EMBL" id="GBXM01008701">
    <property type="protein sequence ID" value="JAH99876.1"/>
    <property type="molecule type" value="Transcribed_RNA"/>
</dbReference>
<reference evidence="1" key="1">
    <citation type="submission" date="2014-11" db="EMBL/GenBank/DDBJ databases">
        <authorList>
            <person name="Amaro Gonzalez C."/>
        </authorList>
    </citation>
    <scope>NUCLEOTIDE SEQUENCE</scope>
</reference>
<proteinExistence type="predicted"/>
<sequence>MKKNVVKWSRTKFSNNQTIL</sequence>
<accession>A0A0E9XBS5</accession>
<name>A0A0E9XBS5_ANGAN</name>
<reference evidence="1" key="2">
    <citation type="journal article" date="2015" name="Fish Shellfish Immunol.">
        <title>Early steps in the European eel (Anguilla anguilla)-Vibrio vulnificus interaction in the gills: Role of the RtxA13 toxin.</title>
        <authorList>
            <person name="Callol A."/>
            <person name="Pajuelo D."/>
            <person name="Ebbesson L."/>
            <person name="Teles M."/>
            <person name="MacKenzie S."/>
            <person name="Amaro C."/>
        </authorList>
    </citation>
    <scope>NUCLEOTIDE SEQUENCE</scope>
</reference>
<protein>
    <submittedName>
        <fullName evidence="1">Uncharacterized protein</fullName>
    </submittedName>
</protein>
<organism evidence="1">
    <name type="scientific">Anguilla anguilla</name>
    <name type="common">European freshwater eel</name>
    <name type="synonym">Muraena anguilla</name>
    <dbReference type="NCBI Taxonomy" id="7936"/>
    <lineage>
        <taxon>Eukaryota</taxon>
        <taxon>Metazoa</taxon>
        <taxon>Chordata</taxon>
        <taxon>Craniata</taxon>
        <taxon>Vertebrata</taxon>
        <taxon>Euteleostomi</taxon>
        <taxon>Actinopterygii</taxon>
        <taxon>Neopterygii</taxon>
        <taxon>Teleostei</taxon>
        <taxon>Anguilliformes</taxon>
        <taxon>Anguillidae</taxon>
        <taxon>Anguilla</taxon>
    </lineage>
</organism>